<sequence>MRLLLLLSPLLLLSSLAAASLDYCSSQNLGSDQTTSIYQSNGKCGDTCSGKGYALAIVQNKNCWCSNYVPEDTVSTDKCDNDCPGYPSDKCGGDGYYGYILISTPSGTEGGSSASSTTSSTSSTSTSSTSTSEKSSVIDVETTAQISETIQVTETTQITQTQDHSSYASETSSSSSSSSSKSSSSSSSASPSSYQPTTIYSVRTVNGSQTQLVKTQYVTANPTSNQASASATSELSSNPKNKEDDSNNKSFFDSKGKVAGTFTAVGIVVVGLVASILYCCCCCAGGGRDGSHDDFTDEENQYSSDELSMNNEKAAVPASFTNNDHSKTPSTVSSTHLKRNSSSKSILSLFSPSGAGVAGSTAGGMMGRSLSKKRLNPNKHSRNDLNASNNGNTNNNEMMFPISEFDSRLDPHTMFLNTNESNKTLADNQDYSRRILHITNPE</sequence>
<protein>
    <recommendedName>
        <fullName evidence="3">WSC domain-containing protein</fullName>
    </recommendedName>
</protein>
<dbReference type="RefSeq" id="XP_020077715.1">
    <property type="nucleotide sequence ID" value="XM_020220027.1"/>
</dbReference>
<keyword evidence="5" id="KW-1185">Reference proteome</keyword>
<feature type="compositionally biased region" description="Polar residues" evidence="1">
    <location>
        <begin position="319"/>
        <end position="335"/>
    </location>
</feature>
<feature type="compositionally biased region" description="Low complexity" evidence="1">
    <location>
        <begin position="145"/>
        <end position="193"/>
    </location>
</feature>
<evidence type="ECO:0000256" key="1">
    <source>
        <dbReference type="SAM" id="MobiDB-lite"/>
    </source>
</evidence>
<feature type="compositionally biased region" description="Basic and acidic residues" evidence="1">
    <location>
        <begin position="240"/>
        <end position="249"/>
    </location>
</feature>
<dbReference type="EMBL" id="KV454539">
    <property type="protein sequence ID" value="ODV68648.1"/>
    <property type="molecule type" value="Genomic_DNA"/>
</dbReference>
<proteinExistence type="predicted"/>
<keyword evidence="2" id="KW-0732">Signal</keyword>
<gene>
    <name evidence="4" type="ORF">HYPBUDRAFT_147197</name>
</gene>
<dbReference type="AlphaFoldDB" id="A0A1E4RMZ3"/>
<dbReference type="Proteomes" id="UP000095085">
    <property type="component" value="Unassembled WGS sequence"/>
</dbReference>
<feature type="chain" id="PRO_5009162372" description="WSC domain-containing protein" evidence="2">
    <location>
        <begin position="20"/>
        <end position="442"/>
    </location>
</feature>
<feature type="region of interest" description="Disordered" evidence="1">
    <location>
        <begin position="319"/>
        <end position="338"/>
    </location>
</feature>
<feature type="region of interest" description="Disordered" evidence="1">
    <location>
        <begin position="223"/>
        <end position="249"/>
    </location>
</feature>
<evidence type="ECO:0000259" key="3">
    <source>
        <dbReference type="PROSITE" id="PS51212"/>
    </source>
</evidence>
<dbReference type="SMART" id="SM00321">
    <property type="entry name" value="WSC"/>
    <property type="match status" value="1"/>
</dbReference>
<evidence type="ECO:0000313" key="4">
    <source>
        <dbReference type="EMBL" id="ODV68648.1"/>
    </source>
</evidence>
<reference evidence="5" key="1">
    <citation type="submission" date="2016-05" db="EMBL/GenBank/DDBJ databases">
        <title>Comparative genomics of biotechnologically important yeasts.</title>
        <authorList>
            <consortium name="DOE Joint Genome Institute"/>
            <person name="Riley R."/>
            <person name="Haridas S."/>
            <person name="Wolfe K.H."/>
            <person name="Lopes M.R."/>
            <person name="Hittinger C.T."/>
            <person name="Goker M."/>
            <person name="Salamov A."/>
            <person name="Wisecaver J."/>
            <person name="Long T.M."/>
            <person name="Aerts A.L."/>
            <person name="Barry K."/>
            <person name="Choi C."/>
            <person name="Clum A."/>
            <person name="Coughlan A.Y."/>
            <person name="Deshpande S."/>
            <person name="Douglass A.P."/>
            <person name="Hanson S.J."/>
            <person name="Klenk H.-P."/>
            <person name="Labutti K."/>
            <person name="Lapidus A."/>
            <person name="Lindquist E."/>
            <person name="Lipzen A."/>
            <person name="Meier-Kolthoff J.P."/>
            <person name="Ohm R.A."/>
            <person name="Otillar R.P."/>
            <person name="Pangilinan J."/>
            <person name="Peng Y."/>
            <person name="Rokas A."/>
            <person name="Rosa C.A."/>
            <person name="Scheuner C."/>
            <person name="Sibirny A.A."/>
            <person name="Slot J.C."/>
            <person name="Stielow J.B."/>
            <person name="Sun H."/>
            <person name="Kurtzman C.P."/>
            <person name="Blackwell M."/>
            <person name="Grigoriev I.V."/>
            <person name="Jeffries T.W."/>
        </authorList>
    </citation>
    <scope>NUCLEOTIDE SEQUENCE [LARGE SCALE GENOMIC DNA]</scope>
    <source>
        <strain evidence="5">NRRL Y-1933</strain>
    </source>
</reference>
<evidence type="ECO:0000313" key="5">
    <source>
        <dbReference type="Proteomes" id="UP000095085"/>
    </source>
</evidence>
<evidence type="ECO:0000256" key="2">
    <source>
        <dbReference type="SAM" id="SignalP"/>
    </source>
</evidence>
<dbReference type="Pfam" id="PF01822">
    <property type="entry name" value="WSC"/>
    <property type="match status" value="1"/>
</dbReference>
<dbReference type="OrthoDB" id="2537459at2759"/>
<feature type="compositionally biased region" description="Low complexity" evidence="1">
    <location>
        <begin position="384"/>
        <end position="395"/>
    </location>
</feature>
<dbReference type="InterPro" id="IPR002889">
    <property type="entry name" value="WSC_carb-bd"/>
</dbReference>
<feature type="region of interest" description="Disordered" evidence="1">
    <location>
        <begin position="358"/>
        <end position="395"/>
    </location>
</feature>
<feature type="signal peptide" evidence="2">
    <location>
        <begin position="1"/>
        <end position="19"/>
    </location>
</feature>
<name>A0A1E4RMZ3_9ASCO</name>
<feature type="compositionally biased region" description="Polar residues" evidence="1">
    <location>
        <begin position="223"/>
        <end position="239"/>
    </location>
</feature>
<accession>A0A1E4RMZ3</accession>
<feature type="domain" description="WSC" evidence="3">
    <location>
        <begin position="18"/>
        <end position="103"/>
    </location>
</feature>
<feature type="region of interest" description="Disordered" evidence="1">
    <location>
        <begin position="107"/>
        <end position="195"/>
    </location>
</feature>
<organism evidence="4 5">
    <name type="scientific">Hyphopichia burtonii NRRL Y-1933</name>
    <dbReference type="NCBI Taxonomy" id="984485"/>
    <lineage>
        <taxon>Eukaryota</taxon>
        <taxon>Fungi</taxon>
        <taxon>Dikarya</taxon>
        <taxon>Ascomycota</taxon>
        <taxon>Saccharomycotina</taxon>
        <taxon>Pichiomycetes</taxon>
        <taxon>Debaryomycetaceae</taxon>
        <taxon>Hyphopichia</taxon>
    </lineage>
</organism>
<feature type="compositionally biased region" description="Basic residues" evidence="1">
    <location>
        <begin position="370"/>
        <end position="380"/>
    </location>
</feature>
<dbReference type="STRING" id="984485.A0A1E4RMZ3"/>
<dbReference type="GeneID" id="30994577"/>
<dbReference type="PROSITE" id="PS51212">
    <property type="entry name" value="WSC"/>
    <property type="match status" value="1"/>
</dbReference>
<feature type="compositionally biased region" description="Low complexity" evidence="1">
    <location>
        <begin position="107"/>
        <end position="135"/>
    </location>
</feature>